<evidence type="ECO:0000313" key="1">
    <source>
        <dbReference type="EMBL" id="AYN58889.1"/>
    </source>
</evidence>
<name>A0A3G2KJ32_9CAUD</name>
<sequence>MIPGMTREEAFAACTADSYVEFYGGRWLVVPFEPVVQPAFFNCTPRRVEAAA</sequence>
<dbReference type="Proteomes" id="UP000269345">
    <property type="component" value="Segment"/>
</dbReference>
<dbReference type="EMBL" id="MH834625">
    <property type="protein sequence ID" value="AYN58889.1"/>
    <property type="molecule type" value="Genomic_DNA"/>
</dbReference>
<keyword evidence="2" id="KW-1185">Reference proteome</keyword>
<protein>
    <submittedName>
        <fullName evidence="1">Uncharacterized protein</fullName>
    </submittedName>
</protein>
<dbReference type="GeneID" id="77931652"/>
<evidence type="ECO:0000313" key="2">
    <source>
        <dbReference type="Proteomes" id="UP000269345"/>
    </source>
</evidence>
<accession>A0A3G2KJ32</accession>
<reference evidence="1 2" key="1">
    <citation type="submission" date="2018-09" db="EMBL/GenBank/DDBJ databases">
        <authorList>
            <person name="Rimple P.A."/>
            <person name="Stoner T.H."/>
            <person name="Garlena R.A."/>
            <person name="Russell D.A."/>
            <person name="Pope W.H."/>
            <person name="Jacobs-Sera D."/>
            <person name="Hatfull G.F."/>
        </authorList>
    </citation>
    <scope>NUCLEOTIDE SEQUENCE [LARGE SCALE GENOMIC DNA]</scope>
</reference>
<dbReference type="RefSeq" id="YP_010655784.1">
    <property type="nucleotide sequence ID" value="NC_070831.1"/>
</dbReference>
<proteinExistence type="predicted"/>
<dbReference type="KEGG" id="vg:77931652"/>
<organism evidence="1 2">
    <name type="scientific">Arthrobacter phage Richie</name>
    <dbReference type="NCBI Taxonomy" id="2419967"/>
    <lineage>
        <taxon>Viruses</taxon>
        <taxon>Duplodnaviria</taxon>
        <taxon>Heunggongvirae</taxon>
        <taxon>Uroviricota</taxon>
        <taxon>Caudoviricetes</taxon>
        <taxon>Richievirus</taxon>
        <taxon>Richievirus richie</taxon>
    </lineage>
</organism>
<gene>
    <name evidence="1" type="primary">63</name>
    <name evidence="1" type="ORF">PBI_RICHIE_63</name>
</gene>